<evidence type="ECO:0000313" key="2">
    <source>
        <dbReference type="EMBL" id="CAI9583493.1"/>
    </source>
</evidence>
<sequence>MKRIVEKSCAHPFSPRKQRRNTKVTRRRNRHRKDSIHSRHHLLPRPVSIHKSKMHLLSSTMPNLSQETSGGDRLIILAGGRRQRHSKIFCCQAVRRKMSSVPETRWRRQQEENRALLGGARGF</sequence>
<accession>A0ABN9EFT0</accession>
<gene>
    <name evidence="2" type="ORF">SPARVUS_LOCUS9821187</name>
</gene>
<comment type="caution">
    <text evidence="2">The sequence shown here is derived from an EMBL/GenBank/DDBJ whole genome shotgun (WGS) entry which is preliminary data.</text>
</comment>
<dbReference type="EMBL" id="CATNWA010015448">
    <property type="protein sequence ID" value="CAI9583493.1"/>
    <property type="molecule type" value="Genomic_DNA"/>
</dbReference>
<dbReference type="Proteomes" id="UP001162483">
    <property type="component" value="Unassembled WGS sequence"/>
</dbReference>
<feature type="region of interest" description="Disordered" evidence="1">
    <location>
        <begin position="14"/>
        <end position="44"/>
    </location>
</feature>
<name>A0ABN9EFT0_9NEOB</name>
<evidence type="ECO:0000256" key="1">
    <source>
        <dbReference type="SAM" id="MobiDB-lite"/>
    </source>
</evidence>
<evidence type="ECO:0000313" key="3">
    <source>
        <dbReference type="Proteomes" id="UP001162483"/>
    </source>
</evidence>
<organism evidence="2 3">
    <name type="scientific">Staurois parvus</name>
    <dbReference type="NCBI Taxonomy" id="386267"/>
    <lineage>
        <taxon>Eukaryota</taxon>
        <taxon>Metazoa</taxon>
        <taxon>Chordata</taxon>
        <taxon>Craniata</taxon>
        <taxon>Vertebrata</taxon>
        <taxon>Euteleostomi</taxon>
        <taxon>Amphibia</taxon>
        <taxon>Batrachia</taxon>
        <taxon>Anura</taxon>
        <taxon>Neobatrachia</taxon>
        <taxon>Ranoidea</taxon>
        <taxon>Ranidae</taxon>
        <taxon>Staurois</taxon>
    </lineage>
</organism>
<reference evidence="2" key="1">
    <citation type="submission" date="2023-05" db="EMBL/GenBank/DDBJ databases">
        <authorList>
            <person name="Stuckert A."/>
        </authorList>
    </citation>
    <scope>NUCLEOTIDE SEQUENCE</scope>
</reference>
<proteinExistence type="predicted"/>
<protein>
    <submittedName>
        <fullName evidence="2">Uncharacterized protein</fullName>
    </submittedName>
</protein>
<keyword evidence="3" id="KW-1185">Reference proteome</keyword>